<comment type="caution">
    <text evidence="1">The sequence shown here is derived from an EMBL/GenBank/DDBJ whole genome shotgun (WGS) entry which is preliminary data.</text>
</comment>
<keyword evidence="2" id="KW-1185">Reference proteome</keyword>
<reference evidence="1" key="1">
    <citation type="journal article" date="2020" name="Fungal Divers.">
        <title>Resolving the Mortierellaceae phylogeny through synthesis of multi-gene phylogenetics and phylogenomics.</title>
        <authorList>
            <person name="Vandepol N."/>
            <person name="Liber J."/>
            <person name="Desiro A."/>
            <person name="Na H."/>
            <person name="Kennedy M."/>
            <person name="Barry K."/>
            <person name="Grigoriev I.V."/>
            <person name="Miller A.N."/>
            <person name="O'Donnell K."/>
            <person name="Stajich J.E."/>
            <person name="Bonito G."/>
        </authorList>
    </citation>
    <scope>NUCLEOTIDE SEQUENCE</scope>
    <source>
        <strain evidence="1">KOD948</strain>
    </source>
</reference>
<dbReference type="Proteomes" id="UP000726737">
    <property type="component" value="Unassembled WGS sequence"/>
</dbReference>
<evidence type="ECO:0000313" key="1">
    <source>
        <dbReference type="EMBL" id="KAG0267691.1"/>
    </source>
</evidence>
<organism evidence="1 2">
    <name type="scientific">Mortierella polycephala</name>
    <dbReference type="NCBI Taxonomy" id="41804"/>
    <lineage>
        <taxon>Eukaryota</taxon>
        <taxon>Fungi</taxon>
        <taxon>Fungi incertae sedis</taxon>
        <taxon>Mucoromycota</taxon>
        <taxon>Mortierellomycotina</taxon>
        <taxon>Mortierellomycetes</taxon>
        <taxon>Mortierellales</taxon>
        <taxon>Mortierellaceae</taxon>
        <taxon>Mortierella</taxon>
    </lineage>
</organism>
<protein>
    <submittedName>
        <fullName evidence="1">Uncharacterized protein</fullName>
    </submittedName>
</protein>
<gene>
    <name evidence="1" type="ORF">BG011_000002</name>
</gene>
<accession>A0A9P6QFT0</accession>
<dbReference type="AlphaFoldDB" id="A0A9P6QFT0"/>
<proteinExistence type="predicted"/>
<name>A0A9P6QFT0_9FUNG</name>
<dbReference type="EMBL" id="JAAAJA010000001">
    <property type="protein sequence ID" value="KAG0267691.1"/>
    <property type="molecule type" value="Genomic_DNA"/>
</dbReference>
<evidence type="ECO:0000313" key="2">
    <source>
        <dbReference type="Proteomes" id="UP000726737"/>
    </source>
</evidence>
<sequence length="124" mass="14389">MTSLDLPEIRELIAPYLSTHDKTYWIKCLTWEVDDNTLNQLAQKYLYLERLSVGIFPRITAAIGLPMTLELNPILTHIELANIALDNPALNMLSVEMQPRLRHLRVHDSHLPKAKTHYYHSMDL</sequence>